<comment type="catalytic activity">
    <reaction evidence="6">
        <text>N(6)-[(R)-lipoyl]-L-lysyl-[protein] + 3-methyl-2-oxobutanoate + H(+) = N(6)-[(R)-S(8)-2-methylpropanoyldihydrolipoyl]-L-lysyl-[protein] + CO2</text>
        <dbReference type="Rhea" id="RHEA:13457"/>
        <dbReference type="Rhea" id="RHEA-COMP:10474"/>
        <dbReference type="Rhea" id="RHEA-COMP:10497"/>
        <dbReference type="ChEBI" id="CHEBI:11851"/>
        <dbReference type="ChEBI" id="CHEBI:15378"/>
        <dbReference type="ChEBI" id="CHEBI:16526"/>
        <dbReference type="ChEBI" id="CHEBI:83099"/>
        <dbReference type="ChEBI" id="CHEBI:83142"/>
        <dbReference type="EC" id="1.2.4.4"/>
    </reaction>
    <physiologicalReaction direction="left-to-right" evidence="6">
        <dbReference type="Rhea" id="RHEA:13458"/>
    </physiologicalReaction>
</comment>
<protein>
    <recommendedName>
        <fullName evidence="7">2-oxoisovalerate dehydrogenase subunit alpha</fullName>
        <ecNumber evidence="7">1.2.4.4</ecNumber>
    </recommendedName>
    <alternativeName>
        <fullName evidence="7">Branched-chain alpha-keto acid dehydrogenase E1 component alpha chain</fullName>
    </alternativeName>
</protein>
<dbReference type="GO" id="GO:0009083">
    <property type="term" value="P:branched-chain amino acid catabolic process"/>
    <property type="evidence" value="ECO:0007669"/>
    <property type="project" value="TreeGrafter"/>
</dbReference>
<dbReference type="EMBL" id="WKFB01000193">
    <property type="protein sequence ID" value="KAF6732365.1"/>
    <property type="molecule type" value="Genomic_DNA"/>
</dbReference>
<dbReference type="FunFam" id="3.40.50.970:FF:000172">
    <property type="entry name" value="2-oxoisovalerate dehydrogenase subunit alpha"/>
    <property type="match status" value="1"/>
</dbReference>
<reference evidence="9" key="1">
    <citation type="journal article" name="BMC Genomics">
        <title>Long-read sequencing and de novo genome assembly of marine medaka (Oryzias melastigma).</title>
        <authorList>
            <person name="Liang P."/>
            <person name="Saqib H.S.A."/>
            <person name="Ni X."/>
            <person name="Shen Y."/>
        </authorList>
    </citation>
    <scope>NUCLEOTIDE SEQUENCE</scope>
    <source>
        <strain evidence="9">Bigg-433</strain>
    </source>
</reference>
<dbReference type="InterPro" id="IPR029061">
    <property type="entry name" value="THDP-binding"/>
</dbReference>
<sequence>MAAVSSMGKMYGLCFHAARQTAGLKASRLLHRRAFRISAVHQQQPFDSSLEKPQFPGASAEFVDHLEFIQPNVISGIPVYRVMDRQGNIINPSQDPQLSKETVLNFYQKMTLLNTMDRILYESQRQGRISFYMTNYGEEGTHIGSAAALEPTDMVFGQYREAGVLMYRGFSLDLFMAQCYANADDLGKGRQMPVHYGCKDLNFVTISSPLATQIPQAVGAAYALKRENLNRAVVCYFGEGAASEGDAHAGFNFSATLECPLIFFCRNNGYAISTPTNEQYRGDGIGEPQRGISARLFCPLLHSPLVLLNSGSGSRLWHAVHPRGR</sequence>
<comment type="similarity">
    <text evidence="1 7">Belongs to the BCKDHA family.</text>
</comment>
<comment type="function">
    <text evidence="4">Together with BCKDHB forms the heterotetrameric E1 subunit of the mitochondrial branched-chain alpha-ketoacid dehydrogenase (BCKD) complex. The BCKD complex catalyzes the multi-step oxidative decarboxylation of alpha-ketoacids derived from the branched-chain amino-acids valine, leucine and isoleucine producing CO2 and acyl-CoA which is subsequently utilized to produce energy. The E1 subunit catalyzes the first step with the decarboxylation of the alpha-ketoacid forming an enzyme-product intermediate. A reductive acylation mediated by the lipoylamide cofactor of E2 extracts the acyl group from the E1 active site for the next step of the reaction.</text>
</comment>
<keyword evidence="2" id="KW-0809">Transit peptide</keyword>
<dbReference type="Pfam" id="PF00676">
    <property type="entry name" value="E1_dh"/>
    <property type="match status" value="1"/>
</dbReference>
<dbReference type="InterPro" id="IPR050771">
    <property type="entry name" value="Alpha-ketoacid_DH_E1_comp"/>
</dbReference>
<dbReference type="Proteomes" id="UP000646548">
    <property type="component" value="Unassembled WGS sequence"/>
</dbReference>
<feature type="domain" description="Dehydrogenase E1 component" evidence="8">
    <location>
        <begin position="108"/>
        <end position="287"/>
    </location>
</feature>
<dbReference type="PANTHER" id="PTHR43380">
    <property type="entry name" value="2-OXOISOVALERATE DEHYDROGENASE SUBUNIT ALPHA, MITOCHONDRIAL"/>
    <property type="match status" value="1"/>
</dbReference>
<dbReference type="AlphaFoldDB" id="A0A834FBJ5"/>
<evidence type="ECO:0000259" key="8">
    <source>
        <dbReference type="Pfam" id="PF00676"/>
    </source>
</evidence>
<evidence type="ECO:0000256" key="1">
    <source>
        <dbReference type="ARBA" id="ARBA00008646"/>
    </source>
</evidence>
<dbReference type="EC" id="1.2.4.4" evidence="7"/>
<evidence type="ECO:0000313" key="10">
    <source>
        <dbReference type="Proteomes" id="UP000646548"/>
    </source>
</evidence>
<dbReference type="SUPFAM" id="SSF52518">
    <property type="entry name" value="Thiamin diphosphate-binding fold (THDP-binding)"/>
    <property type="match status" value="1"/>
</dbReference>
<dbReference type="PANTHER" id="PTHR43380:SF1">
    <property type="entry name" value="2-OXOISOVALERATE DEHYDROGENASE SUBUNIT ALPHA, MITOCHONDRIAL"/>
    <property type="match status" value="1"/>
</dbReference>
<comment type="function">
    <text evidence="7">The branched-chain alpha-keto dehydrogenase complex catalyzes the overall conversion of alpha-keto acids to acyl-CoA and CO(2). It contains multiple copies of three enzymatic components: branched-chain alpha-keto acid decarboxylase (E1), lipoamide acyltransferase (E2) and lipoamide dehydrogenase (E3).</text>
</comment>
<name>A0A834FBJ5_ORYME</name>
<evidence type="ECO:0000256" key="6">
    <source>
        <dbReference type="ARBA" id="ARBA00051764"/>
    </source>
</evidence>
<accession>A0A834FBJ5</accession>
<evidence type="ECO:0000313" key="9">
    <source>
        <dbReference type="EMBL" id="KAF6732365.1"/>
    </source>
</evidence>
<dbReference type="InterPro" id="IPR001017">
    <property type="entry name" value="DH_E1"/>
</dbReference>
<comment type="cofactor">
    <cofactor evidence="7">
        <name>thiamine diphosphate</name>
        <dbReference type="ChEBI" id="CHEBI:58937"/>
    </cofactor>
</comment>
<dbReference type="Gene3D" id="3.40.50.970">
    <property type="match status" value="1"/>
</dbReference>
<organism evidence="9 10">
    <name type="scientific">Oryzias melastigma</name>
    <name type="common">Marine medaka</name>
    <dbReference type="NCBI Taxonomy" id="30732"/>
    <lineage>
        <taxon>Eukaryota</taxon>
        <taxon>Metazoa</taxon>
        <taxon>Chordata</taxon>
        <taxon>Craniata</taxon>
        <taxon>Vertebrata</taxon>
        <taxon>Euteleostomi</taxon>
        <taxon>Actinopterygii</taxon>
        <taxon>Neopterygii</taxon>
        <taxon>Teleostei</taxon>
        <taxon>Neoteleostei</taxon>
        <taxon>Acanthomorphata</taxon>
        <taxon>Ovalentaria</taxon>
        <taxon>Atherinomorphae</taxon>
        <taxon>Beloniformes</taxon>
        <taxon>Adrianichthyidae</taxon>
        <taxon>Oryziinae</taxon>
        <taxon>Oryzias</taxon>
    </lineage>
</organism>
<proteinExistence type="inferred from homology"/>
<keyword evidence="3 7" id="KW-0560">Oxidoreductase</keyword>
<keyword evidence="7" id="KW-0786">Thiamine pyrophosphate</keyword>
<gene>
    <name evidence="9" type="ORF">FQA47_017843</name>
</gene>
<evidence type="ECO:0000256" key="3">
    <source>
        <dbReference type="ARBA" id="ARBA00023002"/>
    </source>
</evidence>
<dbReference type="GO" id="GO:0003863">
    <property type="term" value="F:branched-chain 2-oxo acid dehydrogenase activity"/>
    <property type="evidence" value="ECO:0007669"/>
    <property type="project" value="UniProtKB-EC"/>
</dbReference>
<evidence type="ECO:0000256" key="2">
    <source>
        <dbReference type="ARBA" id="ARBA00022946"/>
    </source>
</evidence>
<comment type="subunit">
    <text evidence="5">Heterotetramer of 2 alpha/BCKDHA and 2 beta chains/BCKDHB that forms the branched-chain alpha-keto acid decarboxylase (E1) component of the BCKD complex. The branched-chain alpha-ketoacid dehydrogenase is a large complex composed of three major building blocks E1, E2 and E3. It is organized around E2, a 24-meric cubic core composed of DBT, to which are associated 6 to 12 copies of E1, and approximately 6 copies of the dehydrogenase E3, a DLD dimer. Interacts with PPM1K.</text>
</comment>
<comment type="caution">
    <text evidence="9">The sequence shown here is derived from an EMBL/GenBank/DDBJ whole genome shotgun (WGS) entry which is preliminary data.</text>
</comment>
<evidence type="ECO:0000256" key="5">
    <source>
        <dbReference type="ARBA" id="ARBA00047149"/>
    </source>
</evidence>
<evidence type="ECO:0000256" key="4">
    <source>
        <dbReference type="ARBA" id="ARBA00037052"/>
    </source>
</evidence>
<evidence type="ECO:0000256" key="7">
    <source>
        <dbReference type="RuleBase" id="RU365014"/>
    </source>
</evidence>
<dbReference type="CDD" id="cd02000">
    <property type="entry name" value="TPP_E1_PDC_ADC_BCADC"/>
    <property type="match status" value="1"/>
</dbReference>